<accession>A0A8J3QU00</accession>
<feature type="region of interest" description="Disordered" evidence="1">
    <location>
        <begin position="1"/>
        <end position="81"/>
    </location>
</feature>
<evidence type="ECO:0000256" key="1">
    <source>
        <dbReference type="SAM" id="MobiDB-lite"/>
    </source>
</evidence>
<comment type="caution">
    <text evidence="2">The sequence shown here is derived from an EMBL/GenBank/DDBJ whole genome shotgun (WGS) entry which is preliminary data.</text>
</comment>
<evidence type="ECO:0000313" key="2">
    <source>
        <dbReference type="EMBL" id="GIH15755.1"/>
    </source>
</evidence>
<keyword evidence="3" id="KW-1185">Reference proteome</keyword>
<reference evidence="2" key="1">
    <citation type="submission" date="2021-01" db="EMBL/GenBank/DDBJ databases">
        <title>Whole genome shotgun sequence of Rugosimonospora africana NBRC 104875.</title>
        <authorList>
            <person name="Komaki H."/>
            <person name="Tamura T."/>
        </authorList>
    </citation>
    <scope>NUCLEOTIDE SEQUENCE</scope>
    <source>
        <strain evidence="2">NBRC 104875</strain>
    </source>
</reference>
<sequence>MTGLIRQAATPVSAKPPAWSPRVPARHDRYAHSASTSTTAAAQAAPPYRSPPSRAAAPRSDWFDTYPVTPTRPVSHNAPAQ</sequence>
<evidence type="ECO:0000313" key="3">
    <source>
        <dbReference type="Proteomes" id="UP000642748"/>
    </source>
</evidence>
<proteinExistence type="predicted"/>
<name>A0A8J3QU00_9ACTN</name>
<dbReference type="EMBL" id="BONZ01000038">
    <property type="protein sequence ID" value="GIH15755.1"/>
    <property type="molecule type" value="Genomic_DNA"/>
</dbReference>
<dbReference type="AlphaFoldDB" id="A0A8J3QU00"/>
<protein>
    <submittedName>
        <fullName evidence="2">Uncharacterized protein</fullName>
    </submittedName>
</protein>
<gene>
    <name evidence="2" type="ORF">Raf01_39270</name>
</gene>
<dbReference type="Proteomes" id="UP000642748">
    <property type="component" value="Unassembled WGS sequence"/>
</dbReference>
<feature type="compositionally biased region" description="Low complexity" evidence="1">
    <location>
        <begin position="32"/>
        <end position="60"/>
    </location>
</feature>
<organism evidence="2 3">
    <name type="scientific">Rugosimonospora africana</name>
    <dbReference type="NCBI Taxonomy" id="556532"/>
    <lineage>
        <taxon>Bacteria</taxon>
        <taxon>Bacillati</taxon>
        <taxon>Actinomycetota</taxon>
        <taxon>Actinomycetes</taxon>
        <taxon>Micromonosporales</taxon>
        <taxon>Micromonosporaceae</taxon>
        <taxon>Rugosimonospora</taxon>
    </lineage>
</organism>
<feature type="compositionally biased region" description="Polar residues" evidence="1">
    <location>
        <begin position="72"/>
        <end position="81"/>
    </location>
</feature>